<evidence type="ECO:0000313" key="2">
    <source>
        <dbReference type="EMBL" id="CAD2144569.1"/>
    </source>
</evidence>
<dbReference type="NCBIfam" id="TIGR04336">
    <property type="entry name" value="AmmeMemoSam_B"/>
    <property type="match status" value="1"/>
</dbReference>
<name>A0A6V7U4Y8_MELEN</name>
<dbReference type="OrthoDB" id="417112at2759"/>
<dbReference type="Gene3D" id="3.40.830.10">
    <property type="entry name" value="LigB-like"/>
    <property type="match status" value="1"/>
</dbReference>
<proteinExistence type="inferred from homology"/>
<reference evidence="2 3" key="1">
    <citation type="submission" date="2020-08" db="EMBL/GenBank/DDBJ databases">
        <authorList>
            <person name="Koutsovoulos G."/>
            <person name="Danchin GJ E."/>
        </authorList>
    </citation>
    <scope>NUCLEOTIDE SEQUENCE [LARGE SCALE GENOMIC DNA]</scope>
</reference>
<dbReference type="HAMAP" id="MF_00055">
    <property type="entry name" value="MEMO1"/>
    <property type="match status" value="1"/>
</dbReference>
<dbReference type="EMBL" id="CAJEWN010000033">
    <property type="protein sequence ID" value="CAD2144569.1"/>
    <property type="molecule type" value="Genomic_DNA"/>
</dbReference>
<evidence type="ECO:0000313" key="3">
    <source>
        <dbReference type="Proteomes" id="UP000580250"/>
    </source>
</evidence>
<gene>
    <name evidence="2" type="ORF">MENT_LOCUS7993</name>
</gene>
<evidence type="ECO:0000256" key="1">
    <source>
        <dbReference type="ARBA" id="ARBA00006315"/>
    </source>
</evidence>
<dbReference type="CDD" id="cd07361">
    <property type="entry name" value="MEMO_like"/>
    <property type="match status" value="1"/>
</dbReference>
<dbReference type="AlphaFoldDB" id="A0A6V7U4Y8"/>
<dbReference type="InterPro" id="IPR002737">
    <property type="entry name" value="MEMO1_fam"/>
</dbReference>
<dbReference type="PANTHER" id="PTHR11060:SF0">
    <property type="entry name" value="PROTEIN MEMO1"/>
    <property type="match status" value="1"/>
</dbReference>
<sequence length="318" mass="35420">MMNNNHAHMNGNSTAHVKVRPASHAGSWYSDAPSELDQQLSGWLRDAGSNIGSARAIISPHAGYTYCGETAAFAFKQIIPDKIKRIFVLGPSHVVYLSGCALTTFSKYATPLGDLNVDSFVSEQLINSHGSDAFEWMSTRNEEAEHSLEMQMPFIAKIMESRPLGSFKIVPILVGSLSTTRQQFYGRIFANYLADPTNLFVISSDFCHWGQRFRYTPTESAGARPIYEQITTLDKQGMDAISTLDPSMFNEYLKKTQNTICGRNPICVLLQAFNHYQQTNNVTAELRFLKYAQSNKVRSLTDSSVSYAAGALFINPRN</sequence>
<protein>
    <submittedName>
        <fullName evidence="2">Uncharacterized protein</fullName>
    </submittedName>
</protein>
<comment type="similarity">
    <text evidence="1">Belongs to the MEMO1 family.</text>
</comment>
<accession>A0A6V7U4Y8</accession>
<organism evidence="2 3">
    <name type="scientific">Meloidogyne enterolobii</name>
    <name type="common">Root-knot nematode worm</name>
    <name type="synonym">Meloidogyne mayaguensis</name>
    <dbReference type="NCBI Taxonomy" id="390850"/>
    <lineage>
        <taxon>Eukaryota</taxon>
        <taxon>Metazoa</taxon>
        <taxon>Ecdysozoa</taxon>
        <taxon>Nematoda</taxon>
        <taxon>Chromadorea</taxon>
        <taxon>Rhabditida</taxon>
        <taxon>Tylenchina</taxon>
        <taxon>Tylenchomorpha</taxon>
        <taxon>Tylenchoidea</taxon>
        <taxon>Meloidogynidae</taxon>
        <taxon>Meloidogyninae</taxon>
        <taxon>Meloidogyne</taxon>
    </lineage>
</organism>
<dbReference type="Proteomes" id="UP000580250">
    <property type="component" value="Unassembled WGS sequence"/>
</dbReference>
<dbReference type="PANTHER" id="PTHR11060">
    <property type="entry name" value="PROTEIN MEMO1"/>
    <property type="match status" value="1"/>
</dbReference>
<dbReference type="Pfam" id="PF01875">
    <property type="entry name" value="Memo"/>
    <property type="match status" value="1"/>
</dbReference>
<comment type="caution">
    <text evidence="2">The sequence shown here is derived from an EMBL/GenBank/DDBJ whole genome shotgun (WGS) entry which is preliminary data.</text>
</comment>